<accession>A0A1I2L1N2</accession>
<evidence type="ECO:0000313" key="3">
    <source>
        <dbReference type="Proteomes" id="UP000198661"/>
    </source>
</evidence>
<evidence type="ECO:0000313" key="2">
    <source>
        <dbReference type="EMBL" id="SFF71357.1"/>
    </source>
</evidence>
<dbReference type="RefSeq" id="WP_092035750.1">
    <property type="nucleotide sequence ID" value="NZ_FOOK01000003.1"/>
</dbReference>
<dbReference type="Proteomes" id="UP000198661">
    <property type="component" value="Unassembled WGS sequence"/>
</dbReference>
<dbReference type="STRING" id="201973.SAMN04488025_103109"/>
<dbReference type="AlphaFoldDB" id="A0A1I2L1N2"/>
<keyword evidence="3" id="KW-1185">Reference proteome</keyword>
<feature type="transmembrane region" description="Helical" evidence="1">
    <location>
        <begin position="6"/>
        <end position="26"/>
    </location>
</feature>
<evidence type="ECO:0000256" key="1">
    <source>
        <dbReference type="SAM" id="Phobius"/>
    </source>
</evidence>
<feature type="transmembrane region" description="Helical" evidence="1">
    <location>
        <begin position="57"/>
        <end position="75"/>
    </location>
</feature>
<feature type="transmembrane region" description="Helical" evidence="1">
    <location>
        <begin position="33"/>
        <end position="51"/>
    </location>
</feature>
<keyword evidence="1" id="KW-1133">Transmembrane helix</keyword>
<sequence length="85" mass="10092">MTEWPFFSILEWQIMTALTLLSTLLSWWKRRRWMQVFSLACLSVLILAISFREPIRPGLLLPGIFLGFFTLLYMAKKILEPSEKR</sequence>
<protein>
    <submittedName>
        <fullName evidence="2">Uncharacterized protein</fullName>
    </submittedName>
</protein>
<keyword evidence="1" id="KW-0472">Membrane</keyword>
<reference evidence="3" key="1">
    <citation type="submission" date="2016-10" db="EMBL/GenBank/DDBJ databases">
        <authorList>
            <person name="Varghese N."/>
            <person name="Submissions S."/>
        </authorList>
    </citation>
    <scope>NUCLEOTIDE SEQUENCE [LARGE SCALE GENOMIC DNA]</scope>
    <source>
        <strain evidence="3">DSM 44945</strain>
    </source>
</reference>
<keyword evidence="1" id="KW-0812">Transmembrane</keyword>
<name>A0A1I2L1N2_9BACL</name>
<proteinExistence type="predicted"/>
<gene>
    <name evidence="2" type="ORF">SAMN04488025_103109</name>
</gene>
<dbReference type="EMBL" id="FOOK01000003">
    <property type="protein sequence ID" value="SFF71357.1"/>
    <property type="molecule type" value="Genomic_DNA"/>
</dbReference>
<organism evidence="2 3">
    <name type="scientific">Planifilum fulgidum</name>
    <dbReference type="NCBI Taxonomy" id="201973"/>
    <lineage>
        <taxon>Bacteria</taxon>
        <taxon>Bacillati</taxon>
        <taxon>Bacillota</taxon>
        <taxon>Bacilli</taxon>
        <taxon>Bacillales</taxon>
        <taxon>Thermoactinomycetaceae</taxon>
        <taxon>Planifilum</taxon>
    </lineage>
</organism>